<reference evidence="2 3" key="1">
    <citation type="submission" date="2017-09" db="EMBL/GenBank/DDBJ databases">
        <title>Depth-based differentiation of microbial function through sediment-hosted aquifers and enrichment of novel symbionts in the deep terrestrial subsurface.</title>
        <authorList>
            <person name="Probst A.J."/>
            <person name="Ladd B."/>
            <person name="Jarett J.K."/>
            <person name="Geller-Mcgrath D.E."/>
            <person name="Sieber C.M."/>
            <person name="Emerson J.B."/>
            <person name="Anantharaman K."/>
            <person name="Thomas B.C."/>
            <person name="Malmstrom R."/>
            <person name="Stieglmeier M."/>
            <person name="Klingl A."/>
            <person name="Woyke T."/>
            <person name="Ryan C.M."/>
            <person name="Banfield J.F."/>
        </authorList>
    </citation>
    <scope>NUCLEOTIDE SEQUENCE [LARGE SCALE GENOMIC DNA]</scope>
    <source>
        <strain evidence="2">CG17_big_fil_post_rev_8_21_14_2_50_48_46</strain>
    </source>
</reference>
<gene>
    <name evidence="2" type="ORF">COW36_03550</name>
</gene>
<proteinExistence type="predicted"/>
<evidence type="ECO:0000313" key="2">
    <source>
        <dbReference type="EMBL" id="PIW18784.1"/>
    </source>
</evidence>
<dbReference type="InterPro" id="IPR050742">
    <property type="entry name" value="Helicase_Restrict-Modif_Enz"/>
</dbReference>
<dbReference type="SUPFAM" id="SSF52540">
    <property type="entry name" value="P-loop containing nucleoside triphosphate hydrolases"/>
    <property type="match status" value="1"/>
</dbReference>
<evidence type="ECO:0000313" key="3">
    <source>
        <dbReference type="Proteomes" id="UP000231019"/>
    </source>
</evidence>
<dbReference type="Pfam" id="PF00271">
    <property type="entry name" value="Helicase_C"/>
    <property type="match status" value="1"/>
</dbReference>
<dbReference type="Gene3D" id="3.40.50.300">
    <property type="entry name" value="P-loop containing nucleotide triphosphate hydrolases"/>
    <property type="match status" value="1"/>
</dbReference>
<dbReference type="Proteomes" id="UP000231019">
    <property type="component" value="Unassembled WGS sequence"/>
</dbReference>
<feature type="non-terminal residue" evidence="2">
    <location>
        <position position="442"/>
    </location>
</feature>
<accession>A0A2M7G9J1</accession>
<sequence>MEVLNQLNPILGLEVTATPQVERGNNTIKFENVVFEYSLAKAIEDGFVKEPAVATRRNFDPAQYSQEELDRLKLEDGIRLHEDTKVALDIFARDTGARAVKPFVLVVAKDTSHAAQLIQMIKSPGFFDGNYADKVIEIHSSQKGDEKEENIQQLLSLEHPLNKVEIVVHVNMLKEGWDVTNLYTIIPLRTAASMTLREQTIGRGLRLPYGKRTGNSKVDKLTIVAHDKFQEIIEEANKPGSIIKLQNVIEIDEQEIAQKKEVLTVKNAIETRFIAEAARIATLTQPEEQQKARVNLEAHKTLISILPQISQTSSAVKSIHDLKKSEVKELVVQKVREHLANAPQQNMFAEEIVQETMAAYEAVVDEFTLHTIEIPRITLMQADEVKSGFRDFDLDTRNLNYQPISEEILVRFLREQENATDVVVGHGRIRTDRPEKLIVNEL</sequence>
<dbReference type="PANTHER" id="PTHR47396:SF1">
    <property type="entry name" value="ATP-DEPENDENT HELICASE IRC3-RELATED"/>
    <property type="match status" value="1"/>
</dbReference>
<comment type="caution">
    <text evidence="2">The sequence shown here is derived from an EMBL/GenBank/DDBJ whole genome shotgun (WGS) entry which is preliminary data.</text>
</comment>
<dbReference type="InterPro" id="IPR001650">
    <property type="entry name" value="Helicase_C-like"/>
</dbReference>
<dbReference type="GO" id="GO:0004519">
    <property type="term" value="F:endonuclease activity"/>
    <property type="evidence" value="ECO:0007669"/>
    <property type="project" value="UniProtKB-KW"/>
</dbReference>
<keyword evidence="2" id="KW-0255">Endonuclease</keyword>
<keyword evidence="2" id="KW-0378">Hydrolase</keyword>
<dbReference type="AlphaFoldDB" id="A0A2M7G9J1"/>
<dbReference type="InterPro" id="IPR027417">
    <property type="entry name" value="P-loop_NTPase"/>
</dbReference>
<name>A0A2M7G9J1_9BACT</name>
<keyword evidence="2" id="KW-0540">Nuclease</keyword>
<protein>
    <submittedName>
        <fullName evidence="2">Type III restriction endonuclease subunit R</fullName>
    </submittedName>
</protein>
<dbReference type="EMBL" id="PFFQ01000011">
    <property type="protein sequence ID" value="PIW18784.1"/>
    <property type="molecule type" value="Genomic_DNA"/>
</dbReference>
<evidence type="ECO:0000259" key="1">
    <source>
        <dbReference type="Pfam" id="PF00271"/>
    </source>
</evidence>
<organism evidence="2 3">
    <name type="scientific">bacterium (Candidatus Blackallbacteria) CG17_big_fil_post_rev_8_21_14_2_50_48_46</name>
    <dbReference type="NCBI Taxonomy" id="2014261"/>
    <lineage>
        <taxon>Bacteria</taxon>
        <taxon>Candidatus Blackallbacteria</taxon>
    </lineage>
</organism>
<dbReference type="PANTHER" id="PTHR47396">
    <property type="entry name" value="TYPE I RESTRICTION ENZYME ECOKI R PROTEIN"/>
    <property type="match status" value="1"/>
</dbReference>
<dbReference type="GO" id="GO:0005829">
    <property type="term" value="C:cytosol"/>
    <property type="evidence" value="ECO:0007669"/>
    <property type="project" value="TreeGrafter"/>
</dbReference>
<feature type="domain" description="Helicase C-terminal" evidence="1">
    <location>
        <begin position="132"/>
        <end position="206"/>
    </location>
</feature>